<keyword evidence="4" id="KW-1134">Transmembrane beta strand</keyword>
<keyword evidence="3" id="KW-0813">Transport</keyword>
<evidence type="ECO:0000256" key="4">
    <source>
        <dbReference type="ARBA" id="ARBA00022452"/>
    </source>
</evidence>
<comment type="similarity">
    <text evidence="2">Belongs to the outer membrane factor (OMF) (TC 1.B.17) family.</text>
</comment>
<evidence type="ECO:0000256" key="3">
    <source>
        <dbReference type="ARBA" id="ARBA00022448"/>
    </source>
</evidence>
<dbReference type="PANTHER" id="PTHR30026">
    <property type="entry name" value="OUTER MEMBRANE PROTEIN TOLC"/>
    <property type="match status" value="1"/>
</dbReference>
<dbReference type="InterPro" id="IPR051906">
    <property type="entry name" value="TolC-like"/>
</dbReference>
<evidence type="ECO:0000256" key="2">
    <source>
        <dbReference type="ARBA" id="ARBA00007613"/>
    </source>
</evidence>
<keyword evidence="6" id="KW-0472">Membrane</keyword>
<keyword evidence="11" id="KW-1185">Reference proteome</keyword>
<dbReference type="Gene3D" id="1.20.1600.10">
    <property type="entry name" value="Outer membrane efflux proteins (OEP)"/>
    <property type="match status" value="1"/>
</dbReference>
<dbReference type="GO" id="GO:0015288">
    <property type="term" value="F:porin activity"/>
    <property type="evidence" value="ECO:0007669"/>
    <property type="project" value="TreeGrafter"/>
</dbReference>
<evidence type="ECO:0000256" key="9">
    <source>
        <dbReference type="SAM" id="SignalP"/>
    </source>
</evidence>
<evidence type="ECO:0000256" key="1">
    <source>
        <dbReference type="ARBA" id="ARBA00004442"/>
    </source>
</evidence>
<keyword evidence="9" id="KW-0732">Signal</keyword>
<sequence length="434" mass="45652">MKSKRTVSLVLPLAAAVFAALSPAPAAAESMSAAADAAVAASRPLKAAGSLSAAARENLDAAKAERMPSVTLSANHFRFESGLGMNVNLFGFSASVPVSENHTTGYAVSAALPLYTGGRISKLIEAGEAAADSASYVEKTTENEVRYQASLHYVAVAEAEALLRAAEKHEAAVASHKKQTEARLKKGMAVKNELYAAESALATAHDAVIAAKTALSTAEASYNRLLGRELDESVTLDPIPEPLISETLPELTDDAVRSSTELASLSEQVKAADAAAGAARARNLPQAALVAGYGKQNGHYLTEERSSGWIAGVVVSWTIFDGGIGSSRAAASEKTAGALTDARAEAESVLRLDMRTAWLAWEETESRLNAAKSSLRFAEENLRVTSERYGAGLAPHTEVLDAESMRSAAEARVVHAASERVRAWLRIRKLTHSV</sequence>
<dbReference type="PANTHER" id="PTHR30026:SF20">
    <property type="entry name" value="OUTER MEMBRANE PROTEIN TOLC"/>
    <property type="match status" value="1"/>
</dbReference>
<organism evidence="10 11">
    <name type="scientific">Mesosutterella multiformis</name>
    <dbReference type="NCBI Taxonomy" id="2259133"/>
    <lineage>
        <taxon>Bacteria</taxon>
        <taxon>Pseudomonadati</taxon>
        <taxon>Pseudomonadota</taxon>
        <taxon>Betaproteobacteria</taxon>
        <taxon>Burkholderiales</taxon>
        <taxon>Sutterellaceae</taxon>
        <taxon>Mesosutterella</taxon>
    </lineage>
</organism>
<dbReference type="Pfam" id="PF02321">
    <property type="entry name" value="OEP"/>
    <property type="match status" value="2"/>
</dbReference>
<dbReference type="GO" id="GO:1990281">
    <property type="term" value="C:efflux pump complex"/>
    <property type="evidence" value="ECO:0007669"/>
    <property type="project" value="TreeGrafter"/>
</dbReference>
<dbReference type="RefSeq" id="WP_116269376.1">
    <property type="nucleotide sequence ID" value="NZ_BGZJ01000001.1"/>
</dbReference>
<dbReference type="AlphaFoldDB" id="A0A388S9E1"/>
<evidence type="ECO:0000313" key="10">
    <source>
        <dbReference type="EMBL" id="GBO92877.1"/>
    </source>
</evidence>
<keyword evidence="5" id="KW-0812">Transmembrane</keyword>
<name>A0A388S9E1_9BURK</name>
<dbReference type="EMBL" id="BGZJ01000001">
    <property type="protein sequence ID" value="GBO92877.1"/>
    <property type="molecule type" value="Genomic_DNA"/>
</dbReference>
<evidence type="ECO:0000256" key="6">
    <source>
        <dbReference type="ARBA" id="ARBA00023136"/>
    </source>
</evidence>
<evidence type="ECO:0000256" key="7">
    <source>
        <dbReference type="ARBA" id="ARBA00023237"/>
    </source>
</evidence>
<dbReference type="GO" id="GO:0009279">
    <property type="term" value="C:cell outer membrane"/>
    <property type="evidence" value="ECO:0007669"/>
    <property type="project" value="UniProtKB-SubCell"/>
</dbReference>
<gene>
    <name evidence="10" type="ORF">MESMUL_02310</name>
</gene>
<dbReference type="Proteomes" id="UP000266091">
    <property type="component" value="Unassembled WGS sequence"/>
</dbReference>
<keyword evidence="8" id="KW-0175">Coiled coil</keyword>
<dbReference type="InterPro" id="IPR003423">
    <property type="entry name" value="OMP_efflux"/>
</dbReference>
<keyword evidence="7" id="KW-0998">Cell outer membrane</keyword>
<dbReference type="GO" id="GO:0015562">
    <property type="term" value="F:efflux transmembrane transporter activity"/>
    <property type="evidence" value="ECO:0007669"/>
    <property type="project" value="InterPro"/>
</dbReference>
<comment type="subcellular location">
    <subcellularLocation>
        <location evidence="1">Cell outer membrane</location>
    </subcellularLocation>
</comment>
<proteinExistence type="inferred from homology"/>
<reference evidence="10 11" key="1">
    <citation type="journal article" date="2018" name="Int. J. Syst. Evol. Microbiol.">
        <title>Mesosutterella multiformis gen. nov., sp. nov., a member of the family Sutterellaceae and Sutterella megalosphaeroides sp. nov., isolated from human faeces.</title>
        <authorList>
            <person name="Sakamoto M."/>
            <person name="Ikeyama N."/>
            <person name="Kunihiro T."/>
            <person name="Iino T."/>
            <person name="Yuki M."/>
            <person name="Ohkuma M."/>
        </authorList>
    </citation>
    <scope>NUCLEOTIDE SEQUENCE [LARGE SCALE GENOMIC DNA]</scope>
    <source>
        <strain evidence="10 11">4NBBH2</strain>
    </source>
</reference>
<evidence type="ECO:0000313" key="11">
    <source>
        <dbReference type="Proteomes" id="UP000266091"/>
    </source>
</evidence>
<evidence type="ECO:0000256" key="5">
    <source>
        <dbReference type="ARBA" id="ARBA00022692"/>
    </source>
</evidence>
<feature type="signal peptide" evidence="9">
    <location>
        <begin position="1"/>
        <end position="28"/>
    </location>
</feature>
<feature type="coiled-coil region" evidence="8">
    <location>
        <begin position="361"/>
        <end position="388"/>
    </location>
</feature>
<feature type="chain" id="PRO_5017323733" evidence="9">
    <location>
        <begin position="29"/>
        <end position="434"/>
    </location>
</feature>
<protein>
    <submittedName>
        <fullName evidence="10">Outer membrane protein</fullName>
    </submittedName>
</protein>
<evidence type="ECO:0000256" key="8">
    <source>
        <dbReference type="SAM" id="Coils"/>
    </source>
</evidence>
<comment type="caution">
    <text evidence="10">The sequence shown here is derived from an EMBL/GenBank/DDBJ whole genome shotgun (WGS) entry which is preliminary data.</text>
</comment>
<accession>A0A388S9E1</accession>
<dbReference type="OrthoDB" id="21543at2"/>
<dbReference type="SUPFAM" id="SSF56954">
    <property type="entry name" value="Outer membrane efflux proteins (OEP)"/>
    <property type="match status" value="1"/>
</dbReference>